<evidence type="ECO:0000256" key="3">
    <source>
        <dbReference type="ARBA" id="ARBA00022490"/>
    </source>
</evidence>
<dbReference type="GO" id="GO:0015631">
    <property type="term" value="F:tubulin binding"/>
    <property type="evidence" value="ECO:0007669"/>
    <property type="project" value="TreeGrafter"/>
</dbReference>
<dbReference type="InterPro" id="IPR013783">
    <property type="entry name" value="Ig-like_fold"/>
</dbReference>
<evidence type="ECO:0000256" key="4">
    <source>
        <dbReference type="ARBA" id="ARBA00023069"/>
    </source>
</evidence>
<feature type="domain" description="Deleted in lung and esophageal cancer protein 1 Ig-like" evidence="8">
    <location>
        <begin position="312"/>
        <end position="398"/>
    </location>
</feature>
<dbReference type="GO" id="GO:0005929">
    <property type="term" value="C:cilium"/>
    <property type="evidence" value="ECO:0007669"/>
    <property type="project" value="UniProtKB-SubCell"/>
</dbReference>
<dbReference type="Gene3D" id="2.60.40.10">
    <property type="entry name" value="Immunoglobulins"/>
    <property type="match status" value="8"/>
</dbReference>
<dbReference type="PANTHER" id="PTHR46348:SF1">
    <property type="entry name" value="DELETED IN LUNG AND ESOPHAGEAL CANCER PROTEIN 1"/>
    <property type="match status" value="1"/>
</dbReference>
<organism evidence="9 10">
    <name type="scientific">Triplophysa rosa</name>
    <name type="common">Cave loach</name>
    <dbReference type="NCBI Taxonomy" id="992332"/>
    <lineage>
        <taxon>Eukaryota</taxon>
        <taxon>Metazoa</taxon>
        <taxon>Chordata</taxon>
        <taxon>Craniata</taxon>
        <taxon>Vertebrata</taxon>
        <taxon>Euteleostomi</taxon>
        <taxon>Actinopterygii</taxon>
        <taxon>Neopterygii</taxon>
        <taxon>Teleostei</taxon>
        <taxon>Ostariophysi</taxon>
        <taxon>Cypriniformes</taxon>
        <taxon>Nemacheilidae</taxon>
        <taxon>Triplophysa</taxon>
    </lineage>
</organism>
<feature type="region of interest" description="Disordered" evidence="6">
    <location>
        <begin position="1"/>
        <end position="25"/>
    </location>
</feature>
<reference evidence="9" key="1">
    <citation type="submission" date="2021-02" db="EMBL/GenBank/DDBJ databases">
        <title>Comparative genomics reveals that relaxation of natural selection precedes convergent phenotypic evolution of cavefish.</title>
        <authorList>
            <person name="Peng Z."/>
        </authorList>
    </citation>
    <scope>NUCLEOTIDE SEQUENCE</scope>
    <source>
        <tissue evidence="9">Muscle</tissue>
    </source>
</reference>
<dbReference type="PANTHER" id="PTHR46348">
    <property type="entry name" value="DELETED IN LUNG AND ESOPHAGEAL CANCER PROTEIN 1"/>
    <property type="match status" value="1"/>
</dbReference>
<dbReference type="EMBL" id="JAFHDT010000023">
    <property type="protein sequence ID" value="KAI7792764.1"/>
    <property type="molecule type" value="Genomic_DNA"/>
</dbReference>
<feature type="compositionally biased region" description="Polar residues" evidence="6">
    <location>
        <begin position="1272"/>
        <end position="1284"/>
    </location>
</feature>
<evidence type="ECO:0000259" key="8">
    <source>
        <dbReference type="Pfam" id="PF23277"/>
    </source>
</evidence>
<dbReference type="InterPro" id="IPR053879">
    <property type="entry name" value="HYDIN_VesB_CFA65-like_Ig"/>
</dbReference>
<proteinExistence type="predicted"/>
<keyword evidence="4" id="KW-0969">Cilium</keyword>
<dbReference type="Proteomes" id="UP001059041">
    <property type="component" value="Linkage Group LG23"/>
</dbReference>
<dbReference type="InterPro" id="IPR033304">
    <property type="entry name" value="DLEC1"/>
</dbReference>
<evidence type="ECO:0000259" key="7">
    <source>
        <dbReference type="Pfam" id="PF22544"/>
    </source>
</evidence>
<feature type="compositionally biased region" description="Acidic residues" evidence="6">
    <location>
        <begin position="1291"/>
        <end position="1303"/>
    </location>
</feature>
<sequence length="1696" mass="187414">DDETDPGAYGRSDSEPPMNRHKHASETSQCISHLLADIFKDLYITEVIGKDTVSNLKKSRRGDDSYCDKYVEELQQVRSEYDRRIQEVKNLEAHIIQARVQTAEKEEHARIKMIEEVGDKYYELGLPSVESPFKWCVDSDLLKKHNLISPLDYRTVHTPVVKTPKGKSTPGYCQPTVSYNMHICTEPQDDGYTVLPQPARTAQSLLDESEETLTFPSSVESRSVKDTSSEKLGQVRKALQKKGPSSQSRAEMKTALQKYKKRYEFLRNPRFLLPNAKRGGKSLIVPGERLEDRAKDIKNKDSASPEAPVPIFIANPPVIIFTDFSVGQVLETVVELKNTTATSRHVRMIPPTSQYFSVGLGRFPGEGGIVAPGMSCQYTVRFAPDSLADYEDALVVETQSPYPLIIPVEAHRPPPILTLPAVLDCGYCLAGGVKFIEVFCRNEGLSAGTFCIMPKTQWPVPSVRSAVKAAFAEQPPFAFSPSLFGLLPGEATVIEVVFFPTTAERSAQDFTIVCDNCQVKDMTLQGTGQLAAVELVSVSGGEDQTLFGELSDLTADRFVRFESTNPHSTLQKTIIIKNHAHLKLPFHWQIMKPNLQSLFPGETPDVVTIQHHVDTDGVFSISPDMGILAPAQEHRFLLTYSPKDLRDHHSVCHLEIEDVPDPPRVTENGMSLDTALHVNDVTVLEVEVKGSTEPFKILLEPYAVLIPGETLIHTTIRKTFKMWNHSKSVICFEWERVTDSHVIEVEPSAGEIEMNECFDLELVLTGRKPGHFTSTLQCHIQHHPKPVGLAIEVTFKGPCCTVNVPGLDFGLLQLGDESISTIQITNNSLLDAHWSLQKLSNSQLFTEGLVDIKPSKGVLSPLESCNVNIVFRALYCQSFESVLHLTVPNGTGCHLSVRADVQSPQVCLQSCELVLADLYVGVPQKGSVTIFNQTLLPAHFTWSKLQGAQAHLCSATFSPSAGTLQPNGMTEVSVSFTAHTVEELTEVIAVCKVEGMKNPLVLRISSKTKPLTVSYSLPESDCVNSDDAERQPITLDFTEQEPLLIGQSVKRQLLITNHTAVTAPFTVEVEYFTGSLQLDENVQRSSVPLHSAQAKQIQQKAYEEFAQCQLAHGKGAAFFVKPDSGMLGPFERLTINITAFTNMWGDYHDNLICKVGDLDPIAIPMQMSVRGCPIYFQMTGPQPDNQNQGPIIRFGSHVSGGDTASRSLRLMNTSPYDIRMDWVTYNLEVGDSKLVDLLVACGEPFPLKDSDGNEVVGLDSCVMFLSTWDESQTPSRENTSSSIRTKSDGFEEHEEECGEEEDNGAPVSSVKKLFSVFLKPHEGNVSDYPYCITPQQTVVPAGGSSTIHLSFTPLILSGSTDQRCLGFALGFMSLYSKMVLLTLGKVERAQGYDLKPLRLDMQAYVKPAILSVQMKEDTDSLEFTAAASDALDRESHKQKESRITQTFLLKNNTEMTLSFGLTTHPPFSVLLPRQNIKLTTRSPSHRNTQGLSGPGDEQASLLLKPNQVMQVKVAFCNSASLLNCLNEPQEKLDARLSATLLCNDTGERELQFKQSLTIQYSNNSVQTVSLCANLALPTLHLSSDFVDFGTCYVGQTHIKEVYLHNRGGSFSYWTALTDAEGGTEVFRVNPDSGVLKPLEEPSSCRQLLQISFTASDQKDFRTIITVQGILGENLLILKVHGRGSFDEKFLSAISDA</sequence>
<dbReference type="Pfam" id="PF23277">
    <property type="entry name" value="Ig_Dlec1_1"/>
    <property type="match status" value="1"/>
</dbReference>
<keyword evidence="5" id="KW-0966">Cell projection</keyword>
<dbReference type="GO" id="GO:0005737">
    <property type="term" value="C:cytoplasm"/>
    <property type="evidence" value="ECO:0007669"/>
    <property type="project" value="UniProtKB-SubCell"/>
</dbReference>
<feature type="region of interest" description="Disordered" evidence="6">
    <location>
        <begin position="207"/>
        <end position="231"/>
    </location>
</feature>
<dbReference type="Pfam" id="PF23316">
    <property type="entry name" value="Ig_DLEC1_6th"/>
    <property type="match status" value="1"/>
</dbReference>
<feature type="compositionally biased region" description="Polar residues" evidence="6">
    <location>
        <begin position="207"/>
        <end position="221"/>
    </location>
</feature>
<accession>A0A9W7T960</accession>
<evidence type="ECO:0000313" key="9">
    <source>
        <dbReference type="EMBL" id="KAI7792764.1"/>
    </source>
</evidence>
<comment type="caution">
    <text evidence="9">The sequence shown here is derived from an EMBL/GenBank/DDBJ whole genome shotgun (WGS) entry which is preliminary data.</text>
</comment>
<name>A0A9W7T960_TRIRA</name>
<dbReference type="Pfam" id="PF22544">
    <property type="entry name" value="HYDIN_VesB_CFA65-like_Ig"/>
    <property type="match status" value="2"/>
</dbReference>
<feature type="region of interest" description="Disordered" evidence="6">
    <location>
        <begin position="1272"/>
        <end position="1305"/>
    </location>
</feature>
<feature type="non-terminal residue" evidence="9">
    <location>
        <position position="1696"/>
    </location>
</feature>
<evidence type="ECO:0000256" key="1">
    <source>
        <dbReference type="ARBA" id="ARBA00004138"/>
    </source>
</evidence>
<evidence type="ECO:0000313" key="10">
    <source>
        <dbReference type="Proteomes" id="UP001059041"/>
    </source>
</evidence>
<protein>
    <submittedName>
        <fullName evidence="9">Deleted in lung and esophageal cancer protein 1</fullName>
    </submittedName>
</protein>
<dbReference type="InterPro" id="IPR059041">
    <property type="entry name" value="Ig_DLEC1_1"/>
</dbReference>
<dbReference type="GO" id="GO:0008285">
    <property type="term" value="P:negative regulation of cell population proliferation"/>
    <property type="evidence" value="ECO:0007669"/>
    <property type="project" value="InterPro"/>
</dbReference>
<evidence type="ECO:0000256" key="5">
    <source>
        <dbReference type="ARBA" id="ARBA00023273"/>
    </source>
</evidence>
<feature type="domain" description="HYDIN/VesB/CFA65-like Ig-like" evidence="7">
    <location>
        <begin position="415"/>
        <end position="525"/>
    </location>
</feature>
<feature type="domain" description="HYDIN/VesB/CFA65-like Ig-like" evidence="7">
    <location>
        <begin position="1577"/>
        <end position="1666"/>
    </location>
</feature>
<keyword evidence="3" id="KW-0963">Cytoplasm</keyword>
<gene>
    <name evidence="9" type="ORF">IRJ41_019150</name>
</gene>
<keyword evidence="10" id="KW-1185">Reference proteome</keyword>
<evidence type="ECO:0000256" key="6">
    <source>
        <dbReference type="SAM" id="MobiDB-lite"/>
    </source>
</evidence>
<comment type="subcellular location">
    <subcellularLocation>
        <location evidence="1">Cell projection</location>
        <location evidence="1">Cilium</location>
    </subcellularLocation>
    <subcellularLocation>
        <location evidence="2">Cytoplasm</location>
    </subcellularLocation>
</comment>
<evidence type="ECO:0000256" key="2">
    <source>
        <dbReference type="ARBA" id="ARBA00004496"/>
    </source>
</evidence>